<dbReference type="InterPro" id="IPR011035">
    <property type="entry name" value="Ribosomal_bL25/Gln-tRNA_synth"/>
</dbReference>
<dbReference type="EMBL" id="CP021023">
    <property type="protein sequence ID" value="ARN55748.1"/>
    <property type="molecule type" value="Genomic_DNA"/>
</dbReference>
<dbReference type="GO" id="GO:0008097">
    <property type="term" value="F:5S rRNA binding"/>
    <property type="evidence" value="ECO:0007669"/>
    <property type="project" value="InterPro"/>
</dbReference>
<dbReference type="InterPro" id="IPR029751">
    <property type="entry name" value="Ribosomal_L25_dom"/>
</dbReference>
<organism evidence="9 10">
    <name type="scientific">Sedimentisphaera salicampi</name>
    <dbReference type="NCBI Taxonomy" id="1941349"/>
    <lineage>
        <taxon>Bacteria</taxon>
        <taxon>Pseudomonadati</taxon>
        <taxon>Planctomycetota</taxon>
        <taxon>Phycisphaerae</taxon>
        <taxon>Sedimentisphaerales</taxon>
        <taxon>Sedimentisphaeraceae</taxon>
        <taxon>Sedimentisphaera</taxon>
    </lineage>
</organism>
<keyword evidence="1 5" id="KW-0699">rRNA-binding</keyword>
<dbReference type="OrthoDB" id="9790002at2"/>
<dbReference type="HAMAP" id="MF_01334">
    <property type="entry name" value="Ribosomal_bL25_CTC"/>
    <property type="match status" value="1"/>
</dbReference>
<dbReference type="STRING" id="1941349.STSP1_00113"/>
<dbReference type="GO" id="GO:0003735">
    <property type="term" value="F:structural constituent of ribosome"/>
    <property type="evidence" value="ECO:0007669"/>
    <property type="project" value="InterPro"/>
</dbReference>
<dbReference type="CDD" id="cd00495">
    <property type="entry name" value="Ribosomal_L25_TL5_CTC"/>
    <property type="match status" value="1"/>
</dbReference>
<comment type="function">
    <text evidence="5">This is one of the proteins that binds to the 5S RNA in the ribosome where it forms part of the central protuberance.</text>
</comment>
<dbReference type="PANTHER" id="PTHR33284:SF1">
    <property type="entry name" value="RIBOSOMAL PROTEIN L25_GLN-TRNA SYNTHETASE, ANTI-CODON-BINDING DOMAIN-CONTAINING PROTEIN"/>
    <property type="match status" value="1"/>
</dbReference>
<evidence type="ECO:0000256" key="4">
    <source>
        <dbReference type="ARBA" id="ARBA00023274"/>
    </source>
</evidence>
<dbReference type="AlphaFoldDB" id="A0A1W6LIX6"/>
<dbReference type="SUPFAM" id="SSF50715">
    <property type="entry name" value="Ribosomal protein L25-like"/>
    <property type="match status" value="1"/>
</dbReference>
<evidence type="ECO:0000313" key="10">
    <source>
        <dbReference type="Proteomes" id="UP000193334"/>
    </source>
</evidence>
<comment type="similarity">
    <text evidence="5">Belongs to the bacterial ribosomal protein bL25 family. CTC subfamily.</text>
</comment>
<dbReference type="InterPro" id="IPR020056">
    <property type="entry name" value="Rbsml_bL25/Gln-tRNA_synth_N"/>
</dbReference>
<keyword evidence="2 5" id="KW-0694">RNA-binding</keyword>
<feature type="compositionally biased region" description="Acidic residues" evidence="6">
    <location>
        <begin position="185"/>
        <end position="198"/>
    </location>
</feature>
<proteinExistence type="inferred from homology"/>
<dbReference type="Pfam" id="PF01386">
    <property type="entry name" value="Ribosomal_L25p"/>
    <property type="match status" value="1"/>
</dbReference>
<evidence type="ECO:0000259" key="7">
    <source>
        <dbReference type="Pfam" id="PF01386"/>
    </source>
</evidence>
<keyword evidence="3 5" id="KW-0689">Ribosomal protein</keyword>
<dbReference type="NCBIfam" id="TIGR00731">
    <property type="entry name" value="bL25_bact_ctc"/>
    <property type="match status" value="1"/>
</dbReference>
<dbReference type="Pfam" id="PF14693">
    <property type="entry name" value="Ribosomal_TL5_C"/>
    <property type="match status" value="1"/>
</dbReference>
<dbReference type="PANTHER" id="PTHR33284">
    <property type="entry name" value="RIBOSOMAL PROTEIN L25/GLN-TRNA SYNTHETASE, ANTI-CODON-BINDING DOMAIN-CONTAINING PROTEIN"/>
    <property type="match status" value="1"/>
</dbReference>
<evidence type="ECO:0000256" key="6">
    <source>
        <dbReference type="SAM" id="MobiDB-lite"/>
    </source>
</evidence>
<dbReference type="InterPro" id="IPR020057">
    <property type="entry name" value="Ribosomal_bL25_b-dom"/>
</dbReference>
<dbReference type="Gene3D" id="2.170.120.20">
    <property type="entry name" value="Ribosomal protein L25, beta domain"/>
    <property type="match status" value="1"/>
</dbReference>
<dbReference type="Proteomes" id="UP000193334">
    <property type="component" value="Chromosome"/>
</dbReference>
<dbReference type="GO" id="GO:0022625">
    <property type="term" value="C:cytosolic large ribosomal subunit"/>
    <property type="evidence" value="ECO:0007669"/>
    <property type="project" value="TreeGrafter"/>
</dbReference>
<dbReference type="Gene3D" id="2.40.240.10">
    <property type="entry name" value="Ribosomal Protein L25, Chain P"/>
    <property type="match status" value="1"/>
</dbReference>
<evidence type="ECO:0000256" key="3">
    <source>
        <dbReference type="ARBA" id="ARBA00022980"/>
    </source>
</evidence>
<evidence type="ECO:0000313" key="9">
    <source>
        <dbReference type="EMBL" id="ARN55748.1"/>
    </source>
</evidence>
<dbReference type="InterPro" id="IPR037121">
    <property type="entry name" value="Ribosomal_bL25_C"/>
</dbReference>
<reference evidence="10" key="1">
    <citation type="submission" date="2017-04" db="EMBL/GenBank/DDBJ databases">
        <title>Comparative genomics and description of representatives of a novel lineage of planctomycetes thriving in anoxic sediments.</title>
        <authorList>
            <person name="Spring S."/>
            <person name="Bunk B."/>
            <person name="Sproer C."/>
        </authorList>
    </citation>
    <scope>NUCLEOTIDE SEQUENCE [LARGE SCALE GENOMIC DNA]</scope>
    <source>
        <strain evidence="10">ST-PulAB-D4</strain>
    </source>
</reference>
<dbReference type="KEGG" id="pbp:STSP1_00113"/>
<accession>A0A1W6LIX6</accession>
<evidence type="ECO:0000256" key="1">
    <source>
        <dbReference type="ARBA" id="ARBA00022730"/>
    </source>
</evidence>
<evidence type="ECO:0000256" key="2">
    <source>
        <dbReference type="ARBA" id="ARBA00022884"/>
    </source>
</evidence>
<name>A0A1W6LIX6_9BACT</name>
<dbReference type="RefSeq" id="WP_085754477.1">
    <property type="nucleotide sequence ID" value="NZ_CP021023.1"/>
</dbReference>
<dbReference type="GO" id="GO:0006412">
    <property type="term" value="P:translation"/>
    <property type="evidence" value="ECO:0007669"/>
    <property type="project" value="UniProtKB-UniRule"/>
</dbReference>
<dbReference type="InterPro" id="IPR020930">
    <property type="entry name" value="Ribosomal_uL5_bac-type"/>
</dbReference>
<keyword evidence="10" id="KW-1185">Reference proteome</keyword>
<protein>
    <recommendedName>
        <fullName evidence="5">Large ribosomal subunit protein bL25</fullName>
    </recommendedName>
    <alternativeName>
        <fullName evidence="5">General stress protein CTC</fullName>
    </alternativeName>
</protein>
<comment type="subunit">
    <text evidence="5">Part of the 50S ribosomal subunit; part of the 5S rRNA/L5/L18/L25 subcomplex. Contacts the 5S rRNA. Binds to the 5S rRNA independently of L5 and L18.</text>
</comment>
<feature type="region of interest" description="Disordered" evidence="6">
    <location>
        <begin position="182"/>
        <end position="214"/>
    </location>
</feature>
<sequence>MTETFSLKAELRETGTKSAVKLRENGRTPAVIYGHKQEPVAVSIETSDLLRAMHSGNRLFDLAFDGKTETLLLKDMQYDHYQREVIHVDLMRVDMDEKASVTVPVVLKGTAVGISEGGMVDVHLDHIDVECPVVSIPEYFEVLIKDLGLNDYITVGDIELPRGASLITDPESVVVNCHEVTVAPEPEEGEELEEESAEPEVITEKKPEDEEEQQ</sequence>
<feature type="domain" description="Large ribosomal subunit protein bL25 L25" evidence="7">
    <location>
        <begin position="7"/>
        <end position="90"/>
    </location>
</feature>
<dbReference type="InterPro" id="IPR001021">
    <property type="entry name" value="Ribosomal_bL25_long"/>
</dbReference>
<gene>
    <name evidence="5 9" type="primary">rplY</name>
    <name evidence="5" type="synonym">ctc</name>
    <name evidence="9" type="ORF">STSP1_00113</name>
</gene>
<keyword evidence="4 5" id="KW-0687">Ribonucleoprotein</keyword>
<feature type="domain" description="Large ribosomal subunit protein bL25 beta" evidence="8">
    <location>
        <begin position="100"/>
        <end position="179"/>
    </location>
</feature>
<evidence type="ECO:0000256" key="5">
    <source>
        <dbReference type="HAMAP-Rule" id="MF_01334"/>
    </source>
</evidence>
<evidence type="ECO:0000259" key="8">
    <source>
        <dbReference type="Pfam" id="PF14693"/>
    </source>
</evidence>